<dbReference type="EMBL" id="FN654482">
    <property type="protein sequence ID" value="CBY34164.1"/>
    <property type="molecule type" value="Genomic_DNA"/>
</dbReference>
<evidence type="ECO:0000259" key="4">
    <source>
        <dbReference type="Pfam" id="PF00135"/>
    </source>
</evidence>
<organism evidence="5">
    <name type="scientific">Oikopleura dioica</name>
    <name type="common">Tunicate</name>
    <dbReference type="NCBI Taxonomy" id="34765"/>
    <lineage>
        <taxon>Eukaryota</taxon>
        <taxon>Metazoa</taxon>
        <taxon>Chordata</taxon>
        <taxon>Tunicata</taxon>
        <taxon>Appendicularia</taxon>
        <taxon>Copelata</taxon>
        <taxon>Oikopleuridae</taxon>
        <taxon>Oikopleura</taxon>
    </lineage>
</organism>
<dbReference type="Proteomes" id="UP000011014">
    <property type="component" value="Unassembled WGS sequence"/>
</dbReference>
<dbReference type="GO" id="GO:0016787">
    <property type="term" value="F:hydrolase activity"/>
    <property type="evidence" value="ECO:0007669"/>
    <property type="project" value="UniProtKB-KW"/>
</dbReference>
<dbReference type="InterPro" id="IPR050309">
    <property type="entry name" value="Type-B_Carboxylest/Lipase"/>
</dbReference>
<protein>
    <recommendedName>
        <fullName evidence="3">Carboxylic ester hydrolase</fullName>
        <ecNumber evidence="3">3.1.1.-</ecNumber>
    </recommendedName>
</protein>
<dbReference type="Pfam" id="PF00135">
    <property type="entry name" value="COesterase"/>
    <property type="match status" value="1"/>
</dbReference>
<dbReference type="AlphaFoldDB" id="E4YF90"/>
<sequence length="485" mass="54524">MAPQIERDLTSYDRFDSTDGIYKTREAAQRCIQGLTSGERLTEDCLYLDIYAPIEAIESGKQLSVLIYFHGGAFFFGANSLAVTPDKGAFIAATQDVVVVSVNYRLGAFGFLFSEALQSKLADEHGVQYSDSPSSGNQGLMDQQMAMIWVAENAKYFGGNENDITIGGMSAGGQSVHAHMVMESSKNLFHKAIAFSGPQGLPFYNAEEGELITEGIANLVECCEKPILDVAPPKCRNPINEATVACMKNKTAAEINAAAWKLEQFLPIGNFDRLTMIAEPYAPVVNTAMLEEMPFYSFSRGEIHDKPLLVDVSENEGAFFINLMMWGVQCEEDVTVCETNWNWMLEHLLSEEDLKTVTEADFYNCPEDPADECLPQADKFLTDFTWYCNMNKCMKDGFPVATRKFQRRNSDIFLSLTTQILPWQKVVNHGSAEYWFFSRITETNDYDQKDQDYQKQFQNYIANFIRTGSPNGQYGCNLKLIYPSR</sequence>
<evidence type="ECO:0000256" key="3">
    <source>
        <dbReference type="RuleBase" id="RU361235"/>
    </source>
</evidence>
<evidence type="ECO:0000256" key="1">
    <source>
        <dbReference type="ARBA" id="ARBA00005964"/>
    </source>
</evidence>
<keyword evidence="2 3" id="KW-0378">Hydrolase</keyword>
<dbReference type="PROSITE" id="PS00941">
    <property type="entry name" value="CARBOXYLESTERASE_B_2"/>
    <property type="match status" value="1"/>
</dbReference>
<dbReference type="InterPro" id="IPR002018">
    <property type="entry name" value="CarbesteraseB"/>
</dbReference>
<gene>
    <name evidence="5" type="ORF">GSOID_T00024176001</name>
</gene>
<feature type="domain" description="Carboxylesterase type B" evidence="4">
    <location>
        <begin position="20"/>
        <end position="472"/>
    </location>
</feature>
<dbReference type="InterPro" id="IPR029058">
    <property type="entry name" value="AB_hydrolase_fold"/>
</dbReference>
<dbReference type="PANTHER" id="PTHR11559">
    <property type="entry name" value="CARBOXYLESTERASE"/>
    <property type="match status" value="1"/>
</dbReference>
<accession>E4YF90</accession>
<reference evidence="5" key="1">
    <citation type="journal article" date="2010" name="Science">
        <title>Plasticity of animal genome architecture unmasked by rapid evolution of a pelagic tunicate.</title>
        <authorList>
            <person name="Denoeud F."/>
            <person name="Henriet S."/>
            <person name="Mungpakdee S."/>
            <person name="Aury J.M."/>
            <person name="Da Silva C."/>
            <person name="Brinkmann H."/>
            <person name="Mikhaleva J."/>
            <person name="Olsen L.C."/>
            <person name="Jubin C."/>
            <person name="Canestro C."/>
            <person name="Bouquet J.M."/>
            <person name="Danks G."/>
            <person name="Poulain J."/>
            <person name="Campsteijn C."/>
            <person name="Adamski M."/>
            <person name="Cross I."/>
            <person name="Yadetie F."/>
            <person name="Muffato M."/>
            <person name="Louis A."/>
            <person name="Butcher S."/>
            <person name="Tsagkogeorga G."/>
            <person name="Konrad A."/>
            <person name="Singh S."/>
            <person name="Jensen M.F."/>
            <person name="Cong E.H."/>
            <person name="Eikeseth-Otteraa H."/>
            <person name="Noel B."/>
            <person name="Anthouard V."/>
            <person name="Porcel B.M."/>
            <person name="Kachouri-Lafond R."/>
            <person name="Nishino A."/>
            <person name="Ugolini M."/>
            <person name="Chourrout P."/>
            <person name="Nishida H."/>
            <person name="Aasland R."/>
            <person name="Huzurbazar S."/>
            <person name="Westhof E."/>
            <person name="Delsuc F."/>
            <person name="Lehrach H."/>
            <person name="Reinhardt R."/>
            <person name="Weissenbach J."/>
            <person name="Roy S.W."/>
            <person name="Artiguenave F."/>
            <person name="Postlethwait J.H."/>
            <person name="Manak J.R."/>
            <person name="Thompson E.M."/>
            <person name="Jaillon O."/>
            <person name="Du Pasquier L."/>
            <person name="Boudinot P."/>
            <person name="Liberles D.A."/>
            <person name="Volff J.N."/>
            <person name="Philippe H."/>
            <person name="Lenhard B."/>
            <person name="Roest Crollius H."/>
            <person name="Wincker P."/>
            <person name="Chourrout D."/>
        </authorList>
    </citation>
    <scope>NUCLEOTIDE SEQUENCE [LARGE SCALE GENOMIC DNA]</scope>
</reference>
<evidence type="ECO:0000313" key="5">
    <source>
        <dbReference type="EMBL" id="CBY34164.1"/>
    </source>
</evidence>
<dbReference type="EC" id="3.1.1.-" evidence="3"/>
<dbReference type="InterPro" id="IPR019826">
    <property type="entry name" value="Carboxylesterase_B_AS"/>
</dbReference>
<dbReference type="Gene3D" id="3.40.50.1820">
    <property type="entry name" value="alpha/beta hydrolase"/>
    <property type="match status" value="1"/>
</dbReference>
<comment type="similarity">
    <text evidence="1 3">Belongs to the type-B carboxylesterase/lipase family.</text>
</comment>
<dbReference type="InterPro" id="IPR019819">
    <property type="entry name" value="Carboxylesterase_B_CS"/>
</dbReference>
<name>E4YF90_OIKDI</name>
<evidence type="ECO:0000256" key="2">
    <source>
        <dbReference type="ARBA" id="ARBA00022801"/>
    </source>
</evidence>
<proteinExistence type="inferred from homology"/>
<dbReference type="SUPFAM" id="SSF53474">
    <property type="entry name" value="alpha/beta-Hydrolases"/>
    <property type="match status" value="1"/>
</dbReference>
<dbReference type="PROSITE" id="PS00122">
    <property type="entry name" value="CARBOXYLESTERASE_B_1"/>
    <property type="match status" value="1"/>
</dbReference>
<dbReference type="ESTHER" id="oikdi-e4x5i7">
    <property type="family name" value="Cholinesterase-like"/>
</dbReference>